<dbReference type="Proteomes" id="UP000886520">
    <property type="component" value="Chromosome 5"/>
</dbReference>
<gene>
    <name evidence="1" type="ORF">GOP47_0005590</name>
</gene>
<evidence type="ECO:0000313" key="2">
    <source>
        <dbReference type="Proteomes" id="UP000886520"/>
    </source>
</evidence>
<feature type="non-terminal residue" evidence="1">
    <location>
        <position position="1"/>
    </location>
</feature>
<comment type="caution">
    <text evidence="1">The sequence shown here is derived from an EMBL/GenBank/DDBJ whole genome shotgun (WGS) entry which is preliminary data.</text>
</comment>
<dbReference type="OrthoDB" id="1885107at2759"/>
<organism evidence="1 2">
    <name type="scientific">Adiantum capillus-veneris</name>
    <name type="common">Maidenhair fern</name>
    <dbReference type="NCBI Taxonomy" id="13818"/>
    <lineage>
        <taxon>Eukaryota</taxon>
        <taxon>Viridiplantae</taxon>
        <taxon>Streptophyta</taxon>
        <taxon>Embryophyta</taxon>
        <taxon>Tracheophyta</taxon>
        <taxon>Polypodiopsida</taxon>
        <taxon>Polypodiidae</taxon>
        <taxon>Polypodiales</taxon>
        <taxon>Pteridineae</taxon>
        <taxon>Pteridaceae</taxon>
        <taxon>Vittarioideae</taxon>
        <taxon>Adiantum</taxon>
    </lineage>
</organism>
<name>A0A9D4ZNP4_ADICA</name>
<sequence length="156" mass="16816">QAAAKAAAAAAVADGGPVICILFFSASFSVLTEALPLSWLLRVPYLATSLLSEELSVDQSSSCPQQQHVFGLNCTPGTPPVRYLRCLYLLAFQPSIWPSLMTSASEVLGFLPIADHLRFQECWDACMAFLASSPWSCDEEAAIRATLFSLTMKPSP</sequence>
<reference evidence="1 2" key="1">
    <citation type="submission" date="2021-01" db="EMBL/GenBank/DDBJ databases">
        <title>Adiantum capillus-veneris genome.</title>
        <authorList>
            <person name="Fang Y."/>
            <person name="Liao Q."/>
        </authorList>
    </citation>
    <scope>NUCLEOTIDE SEQUENCE [LARGE SCALE GENOMIC DNA]</scope>
    <source>
        <strain evidence="1">H3</strain>
        <tissue evidence="1">Leaf</tissue>
    </source>
</reference>
<proteinExistence type="predicted"/>
<dbReference type="EMBL" id="JABFUD020000005">
    <property type="protein sequence ID" value="KAI5080111.1"/>
    <property type="molecule type" value="Genomic_DNA"/>
</dbReference>
<feature type="non-terminal residue" evidence="1">
    <location>
        <position position="156"/>
    </location>
</feature>
<accession>A0A9D4ZNP4</accession>
<evidence type="ECO:0000313" key="1">
    <source>
        <dbReference type="EMBL" id="KAI5080111.1"/>
    </source>
</evidence>
<keyword evidence="2" id="KW-1185">Reference proteome</keyword>
<protein>
    <submittedName>
        <fullName evidence="1">Uncharacterized protein</fullName>
    </submittedName>
</protein>
<dbReference type="AlphaFoldDB" id="A0A9D4ZNP4"/>